<evidence type="ECO:0000313" key="3">
    <source>
        <dbReference type="Proteomes" id="UP000537718"/>
    </source>
</evidence>
<name>A0A7W9DL17_9SPHI</name>
<proteinExistence type="predicted"/>
<accession>A0A7W9DL17</accession>
<keyword evidence="1" id="KW-0732">Signal</keyword>
<comment type="caution">
    <text evidence="2">The sequence shown here is derived from an EMBL/GenBank/DDBJ whole genome shotgun (WGS) entry which is preliminary data.</text>
</comment>
<feature type="chain" id="PRO_5031498897" description="Lipoprotein" evidence="1">
    <location>
        <begin position="31"/>
        <end position="181"/>
    </location>
</feature>
<organism evidence="2 3">
    <name type="scientific">Pedobacter cryoconitis</name>
    <dbReference type="NCBI Taxonomy" id="188932"/>
    <lineage>
        <taxon>Bacteria</taxon>
        <taxon>Pseudomonadati</taxon>
        <taxon>Bacteroidota</taxon>
        <taxon>Sphingobacteriia</taxon>
        <taxon>Sphingobacteriales</taxon>
        <taxon>Sphingobacteriaceae</taxon>
        <taxon>Pedobacter</taxon>
    </lineage>
</organism>
<evidence type="ECO:0008006" key="4">
    <source>
        <dbReference type="Google" id="ProtNLM"/>
    </source>
</evidence>
<feature type="signal peptide" evidence="1">
    <location>
        <begin position="1"/>
        <end position="30"/>
    </location>
</feature>
<protein>
    <recommendedName>
        <fullName evidence="4">Lipoprotein</fullName>
    </recommendedName>
</protein>
<sequence>MKKIKLNRRLSITFSLLVFICLSSCSKQNADRSDSSEKYLTCKLNGKDYSFNTSVNANDKPAEDEVHFVVIGGWEKEDRITGFGIDMVIPEGVKEKTYSVAGTSAPELKGQFYIQNYKDGKHMGTTVYEGGRSPGTQFTLTITSLTDWGVKGTFSGKLELRDGNEFITVTEGKFSAPYNGN</sequence>
<dbReference type="RefSeq" id="WP_260319799.1">
    <property type="nucleotide sequence ID" value="NZ_JACHCF010000010.1"/>
</dbReference>
<gene>
    <name evidence="2" type="ORF">HDE69_003904</name>
</gene>
<dbReference type="Proteomes" id="UP000537718">
    <property type="component" value="Unassembled WGS sequence"/>
</dbReference>
<evidence type="ECO:0000313" key="2">
    <source>
        <dbReference type="EMBL" id="MBB5622822.1"/>
    </source>
</evidence>
<dbReference type="EMBL" id="JACHCF010000010">
    <property type="protein sequence ID" value="MBB5622822.1"/>
    <property type="molecule type" value="Genomic_DNA"/>
</dbReference>
<reference evidence="2 3" key="1">
    <citation type="submission" date="2020-08" db="EMBL/GenBank/DDBJ databases">
        <title>Genomic Encyclopedia of Type Strains, Phase IV (KMG-V): Genome sequencing to study the core and pangenomes of soil and plant-associated prokaryotes.</title>
        <authorList>
            <person name="Whitman W."/>
        </authorList>
    </citation>
    <scope>NUCLEOTIDE SEQUENCE [LARGE SCALE GENOMIC DNA]</scope>
    <source>
        <strain evidence="2 3">MP7CTX6</strain>
    </source>
</reference>
<dbReference type="AlphaFoldDB" id="A0A7W9DL17"/>
<evidence type="ECO:0000256" key="1">
    <source>
        <dbReference type="SAM" id="SignalP"/>
    </source>
</evidence>